<dbReference type="GO" id="GO:0016592">
    <property type="term" value="C:mediator complex"/>
    <property type="evidence" value="ECO:0007669"/>
    <property type="project" value="TreeGrafter"/>
</dbReference>
<dbReference type="EMBL" id="BLXT01004649">
    <property type="protein sequence ID" value="GFO16120.1"/>
    <property type="molecule type" value="Genomic_DNA"/>
</dbReference>
<name>A0AAV4B6A9_9GAST</name>
<comment type="function">
    <text evidence="8">Component of the Mediator complex, a coactivator involved in the regulated transcription of nearly all RNA polymerase II-dependent genes. Mediator functions as a bridge to convey information from gene-specific regulatory proteins to the basal RNA polymerase II transcription machinery. Mediator is recruited to promoters by direct interactions with regulatory proteins and serves as a scaffold for the assembly of a functional preinitiation complex with RNA polymerase II and the general transcription factors.</text>
</comment>
<evidence type="ECO:0000313" key="11">
    <source>
        <dbReference type="Proteomes" id="UP000735302"/>
    </source>
</evidence>
<reference evidence="10 11" key="1">
    <citation type="journal article" date="2021" name="Elife">
        <title>Chloroplast acquisition without the gene transfer in kleptoplastic sea slugs, Plakobranchus ocellatus.</title>
        <authorList>
            <person name="Maeda T."/>
            <person name="Takahashi S."/>
            <person name="Yoshida T."/>
            <person name="Shimamura S."/>
            <person name="Takaki Y."/>
            <person name="Nagai Y."/>
            <person name="Toyoda A."/>
            <person name="Suzuki Y."/>
            <person name="Arimoto A."/>
            <person name="Ishii H."/>
            <person name="Satoh N."/>
            <person name="Nishiyama T."/>
            <person name="Hasebe M."/>
            <person name="Maruyama T."/>
            <person name="Minagawa J."/>
            <person name="Obokata J."/>
            <person name="Shigenobu S."/>
        </authorList>
    </citation>
    <scope>NUCLEOTIDE SEQUENCE [LARGE SCALE GENOMIC DNA]</scope>
</reference>
<keyword evidence="4" id="KW-0805">Transcription regulation</keyword>
<evidence type="ECO:0000256" key="7">
    <source>
        <dbReference type="ARBA" id="ARBA00023242"/>
    </source>
</evidence>
<evidence type="ECO:0000256" key="3">
    <source>
        <dbReference type="ARBA" id="ARBA00019664"/>
    </source>
</evidence>
<evidence type="ECO:0000256" key="1">
    <source>
        <dbReference type="ARBA" id="ARBA00004123"/>
    </source>
</evidence>
<accession>A0AAV4B6A9</accession>
<protein>
    <recommendedName>
        <fullName evidence="3">Mediator of RNA polymerase II transcription subunit 30</fullName>
    </recommendedName>
    <alternativeName>
        <fullName evidence="9">Mediator complex subunit 30</fullName>
    </alternativeName>
</protein>
<evidence type="ECO:0000256" key="4">
    <source>
        <dbReference type="ARBA" id="ARBA00023015"/>
    </source>
</evidence>
<keyword evidence="11" id="KW-1185">Reference proteome</keyword>
<evidence type="ECO:0000256" key="5">
    <source>
        <dbReference type="ARBA" id="ARBA00023159"/>
    </source>
</evidence>
<dbReference type="InterPro" id="IPR021019">
    <property type="entry name" value="Mediator_Med30_met"/>
</dbReference>
<evidence type="ECO:0000256" key="2">
    <source>
        <dbReference type="ARBA" id="ARBA00010606"/>
    </source>
</evidence>
<comment type="similarity">
    <text evidence="2">Belongs to the Mediator complex subunit 30 family.</text>
</comment>
<dbReference type="PANTHER" id="PTHR31705:SF4">
    <property type="entry name" value="MEDIATOR OF RNA POLYMERASE II TRANSCRIPTION SUBUNIT 30"/>
    <property type="match status" value="1"/>
</dbReference>
<dbReference type="Proteomes" id="UP000735302">
    <property type="component" value="Unassembled WGS sequence"/>
</dbReference>
<evidence type="ECO:0000256" key="6">
    <source>
        <dbReference type="ARBA" id="ARBA00023163"/>
    </source>
</evidence>
<evidence type="ECO:0000313" key="10">
    <source>
        <dbReference type="EMBL" id="GFO16120.1"/>
    </source>
</evidence>
<comment type="caution">
    <text evidence="10">The sequence shown here is derived from an EMBL/GenBank/DDBJ whole genome shotgun (WGS) entry which is preliminary data.</text>
</comment>
<dbReference type="PANTHER" id="PTHR31705">
    <property type="entry name" value="MEDIATOR OF RNA POLYMERASE II TRANSCRIPTION SUBUNIT 30"/>
    <property type="match status" value="1"/>
</dbReference>
<comment type="subcellular location">
    <subcellularLocation>
        <location evidence="1">Nucleus</location>
    </subcellularLocation>
</comment>
<proteinExistence type="inferred from homology"/>
<evidence type="ECO:0000256" key="8">
    <source>
        <dbReference type="ARBA" id="ARBA00025687"/>
    </source>
</evidence>
<keyword evidence="6" id="KW-0804">Transcription</keyword>
<keyword evidence="7" id="KW-0539">Nucleus</keyword>
<dbReference type="AlphaFoldDB" id="A0AAV4B6A9"/>
<organism evidence="10 11">
    <name type="scientific">Plakobranchus ocellatus</name>
    <dbReference type="NCBI Taxonomy" id="259542"/>
    <lineage>
        <taxon>Eukaryota</taxon>
        <taxon>Metazoa</taxon>
        <taxon>Spiralia</taxon>
        <taxon>Lophotrochozoa</taxon>
        <taxon>Mollusca</taxon>
        <taxon>Gastropoda</taxon>
        <taxon>Heterobranchia</taxon>
        <taxon>Euthyneura</taxon>
        <taxon>Panpulmonata</taxon>
        <taxon>Sacoglossa</taxon>
        <taxon>Placobranchoidea</taxon>
        <taxon>Plakobranchidae</taxon>
        <taxon>Plakobranchus</taxon>
    </lineage>
</organism>
<dbReference type="Pfam" id="PF11315">
    <property type="entry name" value="Med30"/>
    <property type="match status" value="1"/>
</dbReference>
<sequence length="168" mass="19623">MMQQSPVPGPQLMSPVKDINPVNMCRTGQEIVHDIVSRVQEVFSFLGPKNMQLPNNVTFHGQQYGEHKARLDELLRQINLNFRKLRACYTKVNEACEQIEVPSDQELIPYVGQEGSRTQPNSDAFYYVQEQHREMVEQVRLKNQQLKEVIDSMRSIIWEVNTMMTMRK</sequence>
<evidence type="ECO:0000256" key="9">
    <source>
        <dbReference type="ARBA" id="ARBA00031981"/>
    </source>
</evidence>
<gene>
    <name evidence="10" type="ORF">PoB_004262500</name>
</gene>
<dbReference type="GO" id="GO:0003712">
    <property type="term" value="F:transcription coregulator activity"/>
    <property type="evidence" value="ECO:0007669"/>
    <property type="project" value="TreeGrafter"/>
</dbReference>
<dbReference type="GO" id="GO:0045893">
    <property type="term" value="P:positive regulation of DNA-templated transcription"/>
    <property type="evidence" value="ECO:0007669"/>
    <property type="project" value="TreeGrafter"/>
</dbReference>
<keyword evidence="5" id="KW-0010">Activator</keyword>